<dbReference type="NCBIfam" id="TIGR04225">
    <property type="entry name" value="CshA_fibril_rpt"/>
    <property type="match status" value="1"/>
</dbReference>
<dbReference type="InterPro" id="IPR048834">
    <property type="entry name" value="SpaA_pre-album"/>
</dbReference>
<feature type="domain" description="SpaA-like prealbumin fold" evidence="4">
    <location>
        <begin position="288"/>
        <end position="399"/>
    </location>
</feature>
<dbReference type="Pfam" id="PF20674">
    <property type="entry name" value="SpaA_3"/>
    <property type="match status" value="1"/>
</dbReference>
<dbReference type="Proteomes" id="UP000280008">
    <property type="component" value="Unassembled WGS sequence"/>
</dbReference>
<feature type="compositionally biased region" description="Low complexity" evidence="1">
    <location>
        <begin position="1869"/>
        <end position="1879"/>
    </location>
</feature>
<keyword evidence="2" id="KW-0472">Membrane</keyword>
<comment type="caution">
    <text evidence="5">The sequence shown here is derived from an EMBL/GenBank/DDBJ whole genome shotgun (WGS) entry which is preliminary data.</text>
</comment>
<dbReference type="NCBIfam" id="NF012211">
    <property type="entry name" value="tand_rpt_95"/>
    <property type="match status" value="15"/>
</dbReference>
<name>A0A495IKJ4_9MICO</name>
<dbReference type="OrthoDB" id="134475at2"/>
<feature type="domain" description="CshA" evidence="3">
    <location>
        <begin position="1755"/>
        <end position="1852"/>
    </location>
</feature>
<feature type="region of interest" description="Disordered" evidence="1">
    <location>
        <begin position="674"/>
        <end position="693"/>
    </location>
</feature>
<evidence type="ECO:0000259" key="4">
    <source>
        <dbReference type="Pfam" id="PF20674"/>
    </source>
</evidence>
<evidence type="ECO:0000259" key="3">
    <source>
        <dbReference type="Pfam" id="PF19076"/>
    </source>
</evidence>
<feature type="compositionally biased region" description="Polar residues" evidence="1">
    <location>
        <begin position="793"/>
        <end position="813"/>
    </location>
</feature>
<organism evidence="5 6">
    <name type="scientific">Frondihabitans australicus</name>
    <dbReference type="NCBI Taxonomy" id="386892"/>
    <lineage>
        <taxon>Bacteria</taxon>
        <taxon>Bacillati</taxon>
        <taxon>Actinomycetota</taxon>
        <taxon>Actinomycetes</taxon>
        <taxon>Micrococcales</taxon>
        <taxon>Microbacteriaceae</taxon>
        <taxon>Frondihabitans</taxon>
    </lineage>
</organism>
<feature type="region of interest" description="Disordered" evidence="1">
    <location>
        <begin position="791"/>
        <end position="813"/>
    </location>
</feature>
<dbReference type="RefSeq" id="WP_121371486.1">
    <property type="nucleotide sequence ID" value="NZ_RBKS01000001.1"/>
</dbReference>
<dbReference type="Pfam" id="PF19076">
    <property type="entry name" value="CshA_repeat"/>
    <property type="match status" value="1"/>
</dbReference>
<keyword evidence="6" id="KW-1185">Reference proteome</keyword>
<feature type="transmembrane region" description="Helical" evidence="2">
    <location>
        <begin position="1891"/>
        <end position="1911"/>
    </location>
</feature>
<evidence type="ECO:0000256" key="2">
    <source>
        <dbReference type="SAM" id="Phobius"/>
    </source>
</evidence>
<dbReference type="Gene3D" id="2.60.40.3440">
    <property type="match status" value="14"/>
</dbReference>
<evidence type="ECO:0000256" key="1">
    <source>
        <dbReference type="SAM" id="MobiDB-lite"/>
    </source>
</evidence>
<feature type="compositionally biased region" description="Polar residues" evidence="1">
    <location>
        <begin position="678"/>
        <end position="693"/>
    </location>
</feature>
<keyword evidence="2" id="KW-1133">Transmembrane helix</keyword>
<dbReference type="SUPFAM" id="SSF49313">
    <property type="entry name" value="Cadherin-like"/>
    <property type="match status" value="1"/>
</dbReference>
<proteinExistence type="predicted"/>
<dbReference type="EMBL" id="RBKS01000001">
    <property type="protein sequence ID" value="RKR76522.1"/>
    <property type="molecule type" value="Genomic_DNA"/>
</dbReference>
<feature type="region of interest" description="Disordered" evidence="1">
    <location>
        <begin position="1859"/>
        <end position="1879"/>
    </location>
</feature>
<dbReference type="InterPro" id="IPR026395">
    <property type="entry name" value="CshA_fibril"/>
</dbReference>
<evidence type="ECO:0000313" key="5">
    <source>
        <dbReference type="EMBL" id="RKR76522.1"/>
    </source>
</evidence>
<dbReference type="GO" id="GO:0016020">
    <property type="term" value="C:membrane"/>
    <property type="evidence" value="ECO:0007669"/>
    <property type="project" value="InterPro"/>
</dbReference>
<dbReference type="GO" id="GO:0005509">
    <property type="term" value="F:calcium ion binding"/>
    <property type="evidence" value="ECO:0007669"/>
    <property type="project" value="InterPro"/>
</dbReference>
<protein>
    <submittedName>
        <fullName evidence="5">VCBS repeat-containing protein/CshA-type fibril repeat protein</fullName>
    </submittedName>
</protein>
<feature type="region of interest" description="Disordered" evidence="1">
    <location>
        <begin position="1025"/>
        <end position="1052"/>
    </location>
</feature>
<gene>
    <name evidence="5" type="ORF">C8E83_3699</name>
</gene>
<keyword evidence="2" id="KW-0812">Transmembrane</keyword>
<reference evidence="5 6" key="1">
    <citation type="submission" date="2018-10" db="EMBL/GenBank/DDBJ databases">
        <title>Sequencing the genomes of 1000 actinobacteria strains.</title>
        <authorList>
            <person name="Klenk H.-P."/>
        </authorList>
    </citation>
    <scope>NUCLEOTIDE SEQUENCE [LARGE SCALE GENOMIC DNA]</scope>
    <source>
        <strain evidence="5 6">DSM 17894</strain>
    </source>
</reference>
<dbReference type="InterPro" id="IPR015919">
    <property type="entry name" value="Cadherin-like_sf"/>
</dbReference>
<evidence type="ECO:0000313" key="6">
    <source>
        <dbReference type="Proteomes" id="UP000280008"/>
    </source>
</evidence>
<dbReference type="Gene3D" id="2.60.40.2810">
    <property type="match status" value="1"/>
</dbReference>
<sequence>MADHKARIPLKKRLLTAGALVTSALLMGLGITQVVGATANAAGSAFSCDENTLYAINSSGAFESIVANSGAATTLPSQSPSNNALGISQNGTYAWSTLNTTAANASGTIVRYDPVAGTSTNFSAYVPANTYRGAVDPSTGIYYYAQGNTTSAAVYGFNTTTNTAIGQVGVLSLNQASTGDFAFSTTGTLYVVSGNEVDRVNAKLPTTSSTAAIGVTKIAQLGSVTASPGIAFSTNGYLYVAVNGNVQQINPSTGTTVNTYAINDGSGNTFTPTDLASCNYADSLQAQASVDQRWQSGDQFTLTIQGDSNNTLSYGNQATTTGSATGTQSATAGSNLVTGGNTYTVKETPSGTTSLANYSTTYSCTDAKNNVVTSGNGTTATVVTPTSSDTDISCLFTNKLTAVHTFAGNDSYSTPLNTTLNVASPGVLANDGGTGNAIVSNTSPANGTVTLNKTDGSFQYVPNTGFAGTDTFTYTDQDSSGTQKTATVTVVVGPVATDDSYTATAGTADVVNARNGVLANDRGTGLTASNASTPAHGTVALNADGSFTYTPTGTYSGTDTWTYTVTDSGDHTATGTVTMTIKPKAVDDTLPSTLANTAETVPSSTALSNDTGSNLTITAVGTPSHGTATLNGDGTSFVYTPTDGYSGTDSFSYTVSDGTSTGTATEHITVTPKAVDDQASSAPAGQADSISSSSLLANDKGSSLTITSVGSATGGTVSLSGDGSTVTFTPAAGFSGQASFQYTVTDSPNGTTGSATVTIPITPTAGSGSTTATSGVKDSVDAAHGVLSGASGTGLTATVKDQPSHGSLTLNSDGSFDYTPSASYSGSDSFTYTVKDSSGSTTTGTETITVLPKANADTLPQTVSGIAETVDGSTLTANDNGSNLSVQSVGAPAHGSAKLNADGTVTYTPATGFSGTDTFPYTVTDGSTLASGTVTVVVTPKAVADTLPSTNDVTPITLPASDFLGNDLGSGLSITSVGAPSLGQVVLNGNGTVTYTPQSGFSGTYAFTYTVTDSEGRTSSATATITVTPDAGSPSTTATAGQTDHVSSTDGLLSQATGTGLTVALTSQPANGTVTLGSDGAYDYTPAAGFSGTDTFTFTVTDQSGNTSTGTATVTVLPKAADDSANAVAGHDLDLKPSDLLSNDLGTGLSVTGVSQPADGAATLNNDGSVTYTPAAGFSGPDTFTYTVTDQAGNTSTASVDVTVAPVAKNDTATTAAGQKLTVAQASGVLANDEGTSLTAALATQAAHGTVALAADGSYTYTPASGFSGKDSFTYSATDRSGQVVTATVSIDVTPVAKDVTATGLAGSPAHLDTPGVLSGDIGTGLTVTAVNGSGAPGAQVTTPAGNTVTVGSDGTFDFTPAPGFSGVDTIPVTVTDASGLSTTGHVIVTVNPKGVNDSYSTPANTALPIAVTGQTGLLGNDLGTGLTVTGVTNPAVSHGTLTKQSDGSYLYTPNNGFSGTDSFGYTATVASGLTATATVTIIVGDQAADYTATVPAGSPYGVTAQNGLLKNASGSGLTPSLDQAPQHGTVVVKADGSYTYTPAKGFSGTDSFTYRVTDSSGQVSTGQVNIMVTPTATNDSEKIGSGSTLTLKSPGVLSNDNGTALLVTAVGTPSKGGTATISGAGQLVYTPKPGFSGTETIPYTVTDQDGQTADATVTVDVTPVATSDTEQTIAGHTVTVSAANGLLANDSGSGLTAALKTAPKHGTVTVNPDGSYTYTPDKGFAGQDSFVYTATDADGQVTTATATINVLAAATAKSVTVHGKPGQKVTIAPLNSDTPTAGANFDPTTLQLIDPSTGTAVNAFTIPGKGTFAVVDGQVTFTPVAKFTGSASIGYQVSDSADQLVSATITVVIPKPGTPAAAGSDPTPVAASGGAAPKPGSLAFTGSRGVSGMLMIGFGGILLGFVLVLMRRFRREAPGPRRTGI</sequence>
<accession>A0A495IKJ4</accession>
<dbReference type="Pfam" id="PF17963">
    <property type="entry name" value="Big_9"/>
    <property type="match status" value="15"/>
</dbReference>
<dbReference type="SUPFAM" id="SSF63825">
    <property type="entry name" value="YWTD domain"/>
    <property type="match status" value="1"/>
</dbReference>